<evidence type="ECO:0000313" key="3">
    <source>
        <dbReference type="Proteomes" id="UP000606922"/>
    </source>
</evidence>
<comment type="caution">
    <text evidence="2">The sequence shown here is derived from an EMBL/GenBank/DDBJ whole genome shotgun (WGS) entry which is preliminary data.</text>
</comment>
<dbReference type="EMBL" id="BMGB01000002">
    <property type="protein sequence ID" value="GGB11126.1"/>
    <property type="molecule type" value="Genomic_DNA"/>
</dbReference>
<accession>A0A916WLD3</accession>
<gene>
    <name evidence="2" type="ORF">GCM10010979_26770</name>
</gene>
<keyword evidence="3" id="KW-1185">Reference proteome</keyword>
<dbReference type="AlphaFoldDB" id="A0A916WLD3"/>
<organism evidence="2 3">
    <name type="scientific">Conyzicola nivalis</name>
    <dbReference type="NCBI Taxonomy" id="1477021"/>
    <lineage>
        <taxon>Bacteria</taxon>
        <taxon>Bacillati</taxon>
        <taxon>Actinomycetota</taxon>
        <taxon>Actinomycetes</taxon>
        <taxon>Micrococcales</taxon>
        <taxon>Microbacteriaceae</taxon>
        <taxon>Conyzicola</taxon>
    </lineage>
</organism>
<feature type="region of interest" description="Disordered" evidence="1">
    <location>
        <begin position="1"/>
        <end position="52"/>
    </location>
</feature>
<evidence type="ECO:0000256" key="1">
    <source>
        <dbReference type="SAM" id="MobiDB-lite"/>
    </source>
</evidence>
<proteinExistence type="predicted"/>
<evidence type="ECO:0000313" key="2">
    <source>
        <dbReference type="EMBL" id="GGB11126.1"/>
    </source>
</evidence>
<sequence>MSDAKDTGTNDAVYGDMENATNTDPNETVDVEETQSDIVSGGSPEPVGEDDE</sequence>
<name>A0A916WLD3_9MICO</name>
<protein>
    <submittedName>
        <fullName evidence="2">Uncharacterized protein</fullName>
    </submittedName>
</protein>
<reference evidence="2" key="1">
    <citation type="journal article" date="2014" name="Int. J. Syst. Evol. Microbiol.">
        <title>Complete genome sequence of Corynebacterium casei LMG S-19264T (=DSM 44701T), isolated from a smear-ripened cheese.</title>
        <authorList>
            <consortium name="US DOE Joint Genome Institute (JGI-PGF)"/>
            <person name="Walter F."/>
            <person name="Albersmeier A."/>
            <person name="Kalinowski J."/>
            <person name="Ruckert C."/>
        </authorList>
    </citation>
    <scope>NUCLEOTIDE SEQUENCE</scope>
    <source>
        <strain evidence="2">CGMCC 1.12813</strain>
    </source>
</reference>
<dbReference type="RefSeq" id="WP_188511292.1">
    <property type="nucleotide sequence ID" value="NZ_BMGB01000002.1"/>
</dbReference>
<dbReference type="Proteomes" id="UP000606922">
    <property type="component" value="Unassembled WGS sequence"/>
</dbReference>
<reference evidence="2" key="2">
    <citation type="submission" date="2020-09" db="EMBL/GenBank/DDBJ databases">
        <authorList>
            <person name="Sun Q."/>
            <person name="Zhou Y."/>
        </authorList>
    </citation>
    <scope>NUCLEOTIDE SEQUENCE</scope>
    <source>
        <strain evidence="2">CGMCC 1.12813</strain>
    </source>
</reference>